<dbReference type="InterPro" id="IPR008792">
    <property type="entry name" value="PQQD"/>
</dbReference>
<evidence type="ECO:0000313" key="2">
    <source>
        <dbReference type="Proteomes" id="UP000682403"/>
    </source>
</evidence>
<gene>
    <name evidence="1" type="ORF">J9317_12750</name>
</gene>
<dbReference type="EMBL" id="JAGVRK010000001">
    <property type="protein sequence ID" value="MBS2969635.1"/>
    <property type="molecule type" value="Genomic_DNA"/>
</dbReference>
<name>A0ABS5LFW0_9BACI</name>
<dbReference type="Pfam" id="PF05402">
    <property type="entry name" value="PqqD"/>
    <property type="match status" value="1"/>
</dbReference>
<sequence>MTKYIRKHGHEALKHENSWIVLNSEAFTVTALNETGGYCWQLLKHPQTDTSLVRSMKEQFQTEGDQMEEDVRLFLVNLLELDLIENAG</sequence>
<dbReference type="RefSeq" id="WP_211559157.1">
    <property type="nucleotide sequence ID" value="NZ_JAGVRK010000001.1"/>
</dbReference>
<accession>A0ABS5LFW0</accession>
<keyword evidence="2" id="KW-1185">Reference proteome</keyword>
<organism evidence="1 2">
    <name type="scientific">Metabacillus flavus</name>
    <dbReference type="NCBI Taxonomy" id="2823519"/>
    <lineage>
        <taxon>Bacteria</taxon>
        <taxon>Bacillati</taxon>
        <taxon>Bacillota</taxon>
        <taxon>Bacilli</taxon>
        <taxon>Bacillales</taxon>
        <taxon>Bacillaceae</taxon>
        <taxon>Metabacillus</taxon>
    </lineage>
</organism>
<reference evidence="1 2" key="1">
    <citation type="submission" date="2021-04" db="EMBL/GenBank/DDBJ databases">
        <title>Metabacillus sp. strain KIGAM252 whole genome sequence.</title>
        <authorList>
            <person name="Seo M.-J."/>
            <person name="Cho E.-S."/>
            <person name="Hwang C.Y."/>
            <person name="Yoon D.J."/>
        </authorList>
    </citation>
    <scope>NUCLEOTIDE SEQUENCE [LARGE SCALE GENOMIC DNA]</scope>
    <source>
        <strain evidence="1 2">KIGAM252</strain>
    </source>
</reference>
<dbReference type="InterPro" id="IPR041881">
    <property type="entry name" value="PqqD_sf"/>
</dbReference>
<evidence type="ECO:0000313" key="1">
    <source>
        <dbReference type="EMBL" id="MBS2969635.1"/>
    </source>
</evidence>
<dbReference type="Proteomes" id="UP000682403">
    <property type="component" value="Unassembled WGS sequence"/>
</dbReference>
<proteinExistence type="predicted"/>
<dbReference type="Gene3D" id="1.10.10.1150">
    <property type="entry name" value="Coenzyme PQQ synthesis protein D (PqqD)"/>
    <property type="match status" value="1"/>
</dbReference>
<protein>
    <submittedName>
        <fullName evidence="1">PqqD family protein</fullName>
    </submittedName>
</protein>
<comment type="caution">
    <text evidence="1">The sequence shown here is derived from an EMBL/GenBank/DDBJ whole genome shotgun (WGS) entry which is preliminary data.</text>
</comment>